<evidence type="ECO:0000256" key="1">
    <source>
        <dbReference type="SAM" id="MobiDB-lite"/>
    </source>
</evidence>
<keyword evidence="3" id="KW-1185">Reference proteome</keyword>
<protein>
    <submittedName>
        <fullName evidence="2">Uncharacterized protein</fullName>
    </submittedName>
</protein>
<feature type="compositionally biased region" description="Polar residues" evidence="1">
    <location>
        <begin position="53"/>
        <end position="63"/>
    </location>
</feature>
<reference evidence="2" key="2">
    <citation type="submission" date="2022-06" db="UniProtKB">
        <authorList>
            <consortium name="EnsemblMetazoa"/>
        </authorList>
    </citation>
    <scope>IDENTIFICATION</scope>
    <source>
        <strain evidence="2">DF5081</strain>
    </source>
</reference>
<feature type="region of interest" description="Disordered" evidence="1">
    <location>
        <begin position="269"/>
        <end position="303"/>
    </location>
</feature>
<feature type="region of interest" description="Disordered" evidence="1">
    <location>
        <begin position="39"/>
        <end position="130"/>
    </location>
</feature>
<organism evidence="2 3">
    <name type="scientific">Caenorhabditis japonica</name>
    <dbReference type="NCBI Taxonomy" id="281687"/>
    <lineage>
        <taxon>Eukaryota</taxon>
        <taxon>Metazoa</taxon>
        <taxon>Ecdysozoa</taxon>
        <taxon>Nematoda</taxon>
        <taxon>Chromadorea</taxon>
        <taxon>Rhabditida</taxon>
        <taxon>Rhabditina</taxon>
        <taxon>Rhabditomorpha</taxon>
        <taxon>Rhabditoidea</taxon>
        <taxon>Rhabditidae</taxon>
        <taxon>Peloderinae</taxon>
        <taxon>Caenorhabditis</taxon>
    </lineage>
</organism>
<feature type="compositionally biased region" description="Low complexity" evidence="1">
    <location>
        <begin position="430"/>
        <end position="449"/>
    </location>
</feature>
<dbReference type="AlphaFoldDB" id="A0A8R1ELZ7"/>
<dbReference type="Proteomes" id="UP000005237">
    <property type="component" value="Unassembled WGS sequence"/>
</dbReference>
<dbReference type="EnsemblMetazoa" id="CJA37641.1">
    <property type="protein sequence ID" value="CJA37641.1"/>
    <property type="gene ID" value="WBGene00213488"/>
</dbReference>
<feature type="compositionally biased region" description="Polar residues" evidence="1">
    <location>
        <begin position="290"/>
        <end position="299"/>
    </location>
</feature>
<feature type="region of interest" description="Disordered" evidence="1">
    <location>
        <begin position="380"/>
        <end position="449"/>
    </location>
</feature>
<sequence length="585" mass="64298">MGKKKNTRAKNCNSPGRLVSPFVGDINKGAEVVIPFNEKSQVADPPKHAYQTVYMSNENVTTGKSEPPKSNEENSSVSGIEATSKVPDRSSYQSLVDGGAYQSFRTSRRSLSRGNMSNASKYDHESAGDRVLAGSRSISRRSLLSDGSDYVKPLYTSSRAGSGIQWEDFENFEDDDDREKISREYPNVFNQTAKPSTSRVRTVSSNSELPHSSLCVDIPPNFSSSTSQRNVNQSGLDANVRTYLVDSEDFQNQGISKLSIQSSNDEFVLVGGHPPADSSTGDNISRRSRSMGNRTSEQVSVPRIYSRDSSIENFVKLDMPASDINPTQFSSKYDDLGRSISQQSLNSNTRTHEVFISRSSSRHTVETTNTDDRLILAARYSQSPEAEGLLPIPPPKTSSRRSSRSSNSSEKVSQEPFRFTSENNLAPGRSSSQRLERSTSSSSSVVPPESAMLVTSALTPVAPKNNLISLSRSDDSISIEAPQTVQRASNPKKTRTIGFPSNNVMSRMKTIEAAVQTGDSINIRQKQINVLSSDAYHPDSGEIEICTMKTECFVPPMVQKNERRSKSPEIVSLAWLIFSRVQFSA</sequence>
<reference evidence="3" key="1">
    <citation type="submission" date="2010-08" db="EMBL/GenBank/DDBJ databases">
        <authorList>
            <consortium name="Caenorhabditis japonica Sequencing Consortium"/>
            <person name="Wilson R.K."/>
        </authorList>
    </citation>
    <scope>NUCLEOTIDE SEQUENCE [LARGE SCALE GENOMIC DNA]</scope>
    <source>
        <strain evidence="3">DF5081</strain>
    </source>
</reference>
<evidence type="ECO:0000313" key="3">
    <source>
        <dbReference type="Proteomes" id="UP000005237"/>
    </source>
</evidence>
<proteinExistence type="predicted"/>
<evidence type="ECO:0000313" key="2">
    <source>
        <dbReference type="EnsemblMetazoa" id="CJA37641.1"/>
    </source>
</evidence>
<accession>A0A8R1ELZ7</accession>
<name>A0A8R1ELZ7_CAEJA</name>